<keyword evidence="2" id="KW-1185">Reference proteome</keyword>
<evidence type="ECO:0000313" key="1">
    <source>
        <dbReference type="EMBL" id="KAF4336732.1"/>
    </source>
</evidence>
<dbReference type="Proteomes" id="UP000730481">
    <property type="component" value="Unassembled WGS sequence"/>
</dbReference>
<sequence>MTVLYENIDPDGDTLIIISYLTVPTQSADGPVAVEHPAVADELTTTGESVAVQNPTAAYEPDHTDSQPTILSIDGLTKFSIDLGDKSVSELRLKVSKKHLTVASRRARVMFQRDYLETRKTEADNLFHWKIDPLFDPAAFSIVMKLIHAQAQDLPDQVTLQMIVSIAEVVDDLQCHDAVSFFVKVWISRLAQPVSSHLCDELIQWIFVASVFGLEHKFWQATRVAIVCSTGPIDVLGLPMRPDIVGRKKKHPDWLGREDDEPPNNTPKQLMLHSCQLQDLLEPKIQAIEAQIWAIALEL</sequence>
<gene>
    <name evidence="1" type="ORF">FBEOM_9400</name>
</gene>
<organism evidence="1 2">
    <name type="scientific">Fusarium beomiforme</name>
    <dbReference type="NCBI Taxonomy" id="44412"/>
    <lineage>
        <taxon>Eukaryota</taxon>
        <taxon>Fungi</taxon>
        <taxon>Dikarya</taxon>
        <taxon>Ascomycota</taxon>
        <taxon>Pezizomycotina</taxon>
        <taxon>Sordariomycetes</taxon>
        <taxon>Hypocreomycetidae</taxon>
        <taxon>Hypocreales</taxon>
        <taxon>Nectriaceae</taxon>
        <taxon>Fusarium</taxon>
        <taxon>Fusarium burgessii species complex</taxon>
    </lineage>
</organism>
<protein>
    <submittedName>
        <fullName evidence="1">Het-d</fullName>
    </submittedName>
</protein>
<accession>A0A9P5DTD6</accession>
<proteinExistence type="predicted"/>
<dbReference type="EMBL" id="PVQB02000473">
    <property type="protein sequence ID" value="KAF4336732.1"/>
    <property type="molecule type" value="Genomic_DNA"/>
</dbReference>
<evidence type="ECO:0000313" key="2">
    <source>
        <dbReference type="Proteomes" id="UP000730481"/>
    </source>
</evidence>
<dbReference type="AlphaFoldDB" id="A0A9P5DTD6"/>
<dbReference type="OrthoDB" id="5326346at2759"/>
<comment type="caution">
    <text evidence="1">The sequence shown here is derived from an EMBL/GenBank/DDBJ whole genome shotgun (WGS) entry which is preliminary data.</text>
</comment>
<reference evidence="1" key="2">
    <citation type="submission" date="2020-02" db="EMBL/GenBank/DDBJ databases">
        <title>Identification and distribution of gene clusters putatively required for synthesis of sphingolipid metabolism inhibitors in phylogenetically diverse species of the filamentous fungus Fusarium.</title>
        <authorList>
            <person name="Kim H.-S."/>
            <person name="Busman M."/>
            <person name="Brown D.W."/>
            <person name="Divon H."/>
            <person name="Uhlig S."/>
            <person name="Proctor R.H."/>
        </authorList>
    </citation>
    <scope>NUCLEOTIDE SEQUENCE</scope>
    <source>
        <strain evidence="1">NRRL 25174</strain>
    </source>
</reference>
<name>A0A9P5DTD6_9HYPO</name>
<reference evidence="1" key="1">
    <citation type="journal article" date="2017" name="Mycologia">
        <title>Fusarium algeriense, sp. nov., a novel toxigenic crown rot pathogen of durum wheat from Algeria is nested in the Fusarium burgessii species complex.</title>
        <authorList>
            <person name="Laraba I."/>
            <person name="Keddad A."/>
            <person name="Boureghda H."/>
            <person name="Abdallah N."/>
            <person name="Vaughan M.M."/>
            <person name="Proctor R.H."/>
            <person name="Busman M."/>
            <person name="O'Donnell K."/>
        </authorList>
    </citation>
    <scope>NUCLEOTIDE SEQUENCE</scope>
    <source>
        <strain evidence="1">NRRL 25174</strain>
    </source>
</reference>